<sequence>MLLLNHLPLMFSAIVLGAAFALVAKVLYTHKDTKLSLLLLLSGLLIILVPFMLFKVIKKHRTLLLQQVNKNDKLNEKQKKQVKKNISSDGKLFTYVIRFTFYNYREIMNCLITINGGQKKDEMKIVENTEMKRKMNSENESIKDSAESVLMNFLKPLESFVSKRVALNNRIA</sequence>
<reference evidence="3" key="1">
    <citation type="submission" date="2015-05" db="EMBL/GenBank/DDBJ databases">
        <authorList>
            <person name="Urmite Genomes"/>
        </authorList>
    </citation>
    <scope>NUCLEOTIDE SEQUENCE [LARGE SCALE GENOMIC DNA]</scope>
    <source>
        <strain evidence="3">LF1</strain>
    </source>
</reference>
<evidence type="ECO:0000313" key="3">
    <source>
        <dbReference type="Proteomes" id="UP000199087"/>
    </source>
</evidence>
<protein>
    <submittedName>
        <fullName evidence="2">Uncharacterized protein</fullName>
    </submittedName>
</protein>
<dbReference type="AlphaFoldDB" id="A0A0U1NRF6"/>
<dbReference type="STRING" id="1499688.BN000_00203"/>
<keyword evidence="1" id="KW-1133">Transmembrane helix</keyword>
<feature type="transmembrane region" description="Helical" evidence="1">
    <location>
        <begin position="6"/>
        <end position="28"/>
    </location>
</feature>
<keyword evidence="1" id="KW-0812">Transmembrane</keyword>
<gene>
    <name evidence="2" type="ORF">BN000_00203</name>
</gene>
<evidence type="ECO:0000313" key="2">
    <source>
        <dbReference type="EMBL" id="CRK80322.1"/>
    </source>
</evidence>
<dbReference type="RefSeq" id="WP_090629676.1">
    <property type="nucleotide sequence ID" value="NZ_CVRB01000001.1"/>
</dbReference>
<keyword evidence="1" id="KW-0472">Membrane</keyword>
<accession>A0A0U1NRF6</accession>
<organism evidence="2 3">
    <name type="scientific">Neobacillus massiliamazoniensis</name>
    <dbReference type="NCBI Taxonomy" id="1499688"/>
    <lineage>
        <taxon>Bacteria</taxon>
        <taxon>Bacillati</taxon>
        <taxon>Bacillota</taxon>
        <taxon>Bacilli</taxon>
        <taxon>Bacillales</taxon>
        <taxon>Bacillaceae</taxon>
        <taxon>Neobacillus</taxon>
    </lineage>
</organism>
<evidence type="ECO:0000256" key="1">
    <source>
        <dbReference type="SAM" id="Phobius"/>
    </source>
</evidence>
<name>A0A0U1NRF6_9BACI</name>
<keyword evidence="3" id="KW-1185">Reference proteome</keyword>
<dbReference type="EMBL" id="CVRB01000001">
    <property type="protein sequence ID" value="CRK80322.1"/>
    <property type="molecule type" value="Genomic_DNA"/>
</dbReference>
<dbReference type="Proteomes" id="UP000199087">
    <property type="component" value="Unassembled WGS sequence"/>
</dbReference>
<proteinExistence type="predicted"/>
<feature type="transmembrane region" description="Helical" evidence="1">
    <location>
        <begin position="35"/>
        <end position="54"/>
    </location>
</feature>